<dbReference type="InterPro" id="IPR037294">
    <property type="entry name" value="ABC_BtuC-like"/>
</dbReference>
<dbReference type="CDD" id="cd06550">
    <property type="entry name" value="TM_ABC_iron-siderophores_like"/>
    <property type="match status" value="1"/>
</dbReference>
<feature type="transmembrane region" description="Helical" evidence="8">
    <location>
        <begin position="30"/>
        <end position="51"/>
    </location>
</feature>
<evidence type="ECO:0000256" key="6">
    <source>
        <dbReference type="ARBA" id="ARBA00022989"/>
    </source>
</evidence>
<feature type="transmembrane region" description="Helical" evidence="8">
    <location>
        <begin position="117"/>
        <end position="135"/>
    </location>
</feature>
<evidence type="ECO:0000256" key="5">
    <source>
        <dbReference type="ARBA" id="ARBA00022692"/>
    </source>
</evidence>
<dbReference type="Proteomes" id="UP000198923">
    <property type="component" value="Unassembled WGS sequence"/>
</dbReference>
<dbReference type="SUPFAM" id="SSF81345">
    <property type="entry name" value="ABC transporter involved in vitamin B12 uptake, BtuC"/>
    <property type="match status" value="1"/>
</dbReference>
<protein>
    <submittedName>
        <fullName evidence="9">Iron complex transport system permease protein</fullName>
    </submittedName>
</protein>
<accession>A0A1G8HMF6</accession>
<evidence type="ECO:0000313" key="10">
    <source>
        <dbReference type="Proteomes" id="UP000198923"/>
    </source>
</evidence>
<dbReference type="RefSeq" id="WP_245691379.1">
    <property type="nucleotide sequence ID" value="NZ_FNCN01000033.1"/>
</dbReference>
<evidence type="ECO:0000256" key="8">
    <source>
        <dbReference type="SAM" id="Phobius"/>
    </source>
</evidence>
<keyword evidence="7 8" id="KW-0472">Membrane</keyword>
<feature type="transmembrane region" description="Helical" evidence="8">
    <location>
        <begin position="87"/>
        <end position="105"/>
    </location>
</feature>
<dbReference type="AlphaFoldDB" id="A0A1G8HMF6"/>
<feature type="transmembrane region" description="Helical" evidence="8">
    <location>
        <begin position="219"/>
        <end position="239"/>
    </location>
</feature>
<evidence type="ECO:0000256" key="4">
    <source>
        <dbReference type="ARBA" id="ARBA00022475"/>
    </source>
</evidence>
<feature type="transmembrane region" description="Helical" evidence="8">
    <location>
        <begin position="168"/>
        <end position="189"/>
    </location>
</feature>
<proteinExistence type="inferred from homology"/>
<comment type="subcellular location">
    <subcellularLocation>
        <location evidence="1">Cell membrane</location>
        <topology evidence="1">Multi-pass membrane protein</topology>
    </subcellularLocation>
</comment>
<comment type="similarity">
    <text evidence="2">Belongs to the binding-protein-dependent transport system permease family. FecCD subfamily.</text>
</comment>
<evidence type="ECO:0000256" key="2">
    <source>
        <dbReference type="ARBA" id="ARBA00007935"/>
    </source>
</evidence>
<evidence type="ECO:0000256" key="1">
    <source>
        <dbReference type="ARBA" id="ARBA00004651"/>
    </source>
</evidence>
<dbReference type="STRING" id="504805.SAMN05421505_1338"/>
<sequence>MNTALAPRPTGPAHPARRTARARLAARRRLRVLAVGAALTAALTAATIYAIGTGEFDIAPADVIATLLADGSKAHEFIIETLRLPRVFTALLVGAALGMAGAVFQSLTRNPLGSPDIVGFTTGAGTGALIQILVIGGGMAAVATGALLGGLLTSLAVYLLAYRGGVQGYRLVLVGIGVNGGLVATNAYLVARAEFAESQVAVTWLAGNLNGRTWEHVNLLALTLAALIPLTLALGRRLTLLELGDHVATGLGIRVERARLTLILTGVALAAMATVAAGPVPFVALAAPQLARRLTRAPGPGLVPAALMGALLLLLGDLLAQRLLAPTLLPVGVMTGTLGGLYLAWLLVHEWRTTRR</sequence>
<name>A0A1G8HMF6_9ACTN</name>
<dbReference type="Gene3D" id="1.10.3470.10">
    <property type="entry name" value="ABC transporter involved in vitamin B12 uptake, BtuC"/>
    <property type="match status" value="1"/>
</dbReference>
<evidence type="ECO:0000256" key="7">
    <source>
        <dbReference type="ARBA" id="ARBA00023136"/>
    </source>
</evidence>
<keyword evidence="3" id="KW-0813">Transport</keyword>
<gene>
    <name evidence="9" type="ORF">SAMN05421505_1338</name>
</gene>
<dbReference type="GO" id="GO:0033214">
    <property type="term" value="P:siderophore-iron import into cell"/>
    <property type="evidence" value="ECO:0007669"/>
    <property type="project" value="TreeGrafter"/>
</dbReference>
<dbReference type="PANTHER" id="PTHR30472:SF24">
    <property type="entry name" value="FERRIC ENTEROBACTIN TRANSPORT SYSTEM PERMEASE PROTEIN FEPG"/>
    <property type="match status" value="1"/>
</dbReference>
<feature type="transmembrane region" description="Helical" evidence="8">
    <location>
        <begin position="141"/>
        <end position="161"/>
    </location>
</feature>
<keyword evidence="4" id="KW-1003">Cell membrane</keyword>
<keyword evidence="6 8" id="KW-1133">Transmembrane helix</keyword>
<evidence type="ECO:0000256" key="3">
    <source>
        <dbReference type="ARBA" id="ARBA00022448"/>
    </source>
</evidence>
<reference evidence="9 10" key="1">
    <citation type="submission" date="2016-10" db="EMBL/GenBank/DDBJ databases">
        <authorList>
            <person name="de Groot N.N."/>
        </authorList>
    </citation>
    <scope>NUCLEOTIDE SEQUENCE [LARGE SCALE GENOMIC DNA]</scope>
    <source>
        <strain evidence="9 10">CPCC 201354</strain>
    </source>
</reference>
<keyword evidence="10" id="KW-1185">Reference proteome</keyword>
<dbReference type="GO" id="GO:0005886">
    <property type="term" value="C:plasma membrane"/>
    <property type="evidence" value="ECO:0007669"/>
    <property type="project" value="UniProtKB-SubCell"/>
</dbReference>
<dbReference type="EMBL" id="FNCN01000033">
    <property type="protein sequence ID" value="SDI07794.1"/>
    <property type="molecule type" value="Genomic_DNA"/>
</dbReference>
<keyword evidence="5 8" id="KW-0812">Transmembrane</keyword>
<evidence type="ECO:0000313" key="9">
    <source>
        <dbReference type="EMBL" id="SDI07794.1"/>
    </source>
</evidence>
<dbReference type="InterPro" id="IPR000522">
    <property type="entry name" value="ABC_transptr_permease_BtuC"/>
</dbReference>
<dbReference type="Pfam" id="PF01032">
    <property type="entry name" value="FecCD"/>
    <property type="match status" value="1"/>
</dbReference>
<dbReference type="PANTHER" id="PTHR30472">
    <property type="entry name" value="FERRIC ENTEROBACTIN TRANSPORT SYSTEM PERMEASE PROTEIN"/>
    <property type="match status" value="1"/>
</dbReference>
<organism evidence="9 10">
    <name type="scientific">Sinosporangium album</name>
    <dbReference type="NCBI Taxonomy" id="504805"/>
    <lineage>
        <taxon>Bacteria</taxon>
        <taxon>Bacillati</taxon>
        <taxon>Actinomycetota</taxon>
        <taxon>Actinomycetes</taxon>
        <taxon>Streptosporangiales</taxon>
        <taxon>Streptosporangiaceae</taxon>
        <taxon>Sinosporangium</taxon>
    </lineage>
</organism>
<feature type="transmembrane region" description="Helical" evidence="8">
    <location>
        <begin position="260"/>
        <end position="282"/>
    </location>
</feature>
<feature type="transmembrane region" description="Helical" evidence="8">
    <location>
        <begin position="302"/>
        <end position="320"/>
    </location>
</feature>
<dbReference type="GO" id="GO:0022857">
    <property type="term" value="F:transmembrane transporter activity"/>
    <property type="evidence" value="ECO:0007669"/>
    <property type="project" value="InterPro"/>
</dbReference>
<feature type="transmembrane region" description="Helical" evidence="8">
    <location>
        <begin position="327"/>
        <end position="348"/>
    </location>
</feature>